<feature type="domain" description="Dynein heavy chain region D6 P-loop" evidence="2">
    <location>
        <begin position="22"/>
        <end position="135"/>
    </location>
</feature>
<dbReference type="Pfam" id="PF03028">
    <property type="entry name" value="Dynein_heavy"/>
    <property type="match status" value="1"/>
</dbReference>
<dbReference type="GO" id="GO:0007018">
    <property type="term" value="P:microtubule-based movement"/>
    <property type="evidence" value="ECO:0007669"/>
    <property type="project" value="InterPro"/>
</dbReference>
<evidence type="ECO:0000259" key="3">
    <source>
        <dbReference type="Pfam" id="PF18198"/>
    </source>
</evidence>
<dbReference type="Gene3D" id="1.10.8.720">
    <property type="entry name" value="Region D6 of dynein motor"/>
    <property type="match status" value="1"/>
</dbReference>
<feature type="region of interest" description="Disordered" evidence="1">
    <location>
        <begin position="332"/>
        <end position="353"/>
    </location>
</feature>
<evidence type="ECO:0000313" key="6">
    <source>
        <dbReference type="Proteomes" id="UP001431209"/>
    </source>
</evidence>
<dbReference type="PANTHER" id="PTHR22878:SF68">
    <property type="entry name" value="DYNEIN HEAVY CHAIN 6, AXONEMAL-LIKE"/>
    <property type="match status" value="1"/>
</dbReference>
<evidence type="ECO:0000259" key="4">
    <source>
        <dbReference type="Pfam" id="PF18199"/>
    </source>
</evidence>
<gene>
    <name evidence="5" type="ORF">AKO1_004947</name>
</gene>
<dbReference type="EMBL" id="JAOPGA020001022">
    <property type="protein sequence ID" value="KAL0484106.1"/>
    <property type="molecule type" value="Genomic_DNA"/>
</dbReference>
<dbReference type="Pfam" id="PF18198">
    <property type="entry name" value="AAA_lid_11"/>
    <property type="match status" value="1"/>
</dbReference>
<dbReference type="InterPro" id="IPR043160">
    <property type="entry name" value="Dynein_C_barrel"/>
</dbReference>
<evidence type="ECO:0000259" key="2">
    <source>
        <dbReference type="Pfam" id="PF03028"/>
    </source>
</evidence>
<dbReference type="FunFam" id="3.10.490.20:FF:000008">
    <property type="entry name" value="dynein heavy chain 2, axonemal"/>
    <property type="match status" value="1"/>
</dbReference>
<dbReference type="FunFam" id="3.40.50.300:FF:000153">
    <property type="entry name" value="Dynein axonemal heavy chain 1"/>
    <property type="match status" value="1"/>
</dbReference>
<dbReference type="GO" id="GO:0051959">
    <property type="term" value="F:dynein light intermediate chain binding"/>
    <property type="evidence" value="ECO:0007669"/>
    <property type="project" value="InterPro"/>
</dbReference>
<evidence type="ECO:0000313" key="5">
    <source>
        <dbReference type="EMBL" id="KAL0484106.1"/>
    </source>
</evidence>
<dbReference type="Proteomes" id="UP001431209">
    <property type="component" value="Unassembled WGS sequence"/>
</dbReference>
<accession>A0AAW2Z2T5</accession>
<proteinExistence type="predicted"/>
<dbReference type="InterPro" id="IPR026983">
    <property type="entry name" value="DHC"/>
</dbReference>
<protein>
    <submittedName>
        <fullName evidence="5">Dynein heavy chain</fullName>
    </submittedName>
</protein>
<comment type="caution">
    <text evidence="5">The sequence shown here is derived from an EMBL/GenBank/DDBJ whole genome shotgun (WGS) entry which is preliminary data.</text>
</comment>
<dbReference type="InterPro" id="IPR004273">
    <property type="entry name" value="Dynein_heavy_D6_P-loop"/>
</dbReference>
<evidence type="ECO:0000256" key="1">
    <source>
        <dbReference type="SAM" id="MobiDB-lite"/>
    </source>
</evidence>
<keyword evidence="6" id="KW-1185">Reference proteome</keyword>
<sequence>MESTDYIKPPVNDIKQIFSNSNCTQPIIFVLSPGVDPQQQLDTLANTNKVRLNALSLGDGMETTAERFIEQSCQTGEWVYLANCHLMIQWMVRLEEIIEGFTNNQQPHSNFRLFLSSKPHPKFPITILQKSRKITTEPPQGLKSNLLRLYKFLTNDQLQSAPRPHLYKKLLFSLSLFHSVLLERSKFGTLGWNIPYDFNDSDFAISENILKLYLDHDKSDQIQWDALRVLIADISYGGRVTDDMDRRVLSVYINQYLNMNAVEQKNYKLSSDERYFIPVDGDLDSYNKFITELPNDDPPEAFGQHSNADISSQISNSIDLLDSLIALTPMQSSGGGNNSRGSSHRDKQDTPENRVFQTAQDLLDNRIPDLISTKMAQQQDESALNTVLLQEIYRYNHLLTIIKSSLSDLLKGIRGEVVMSAELEEVYNCLLIGKVPNMWHVAYPSLKPLGSWTRDLQRRIKQLSDWADGDTPVVYWLPGFTFPSGFLTALKQTAARAQGVAVDELTFEYTVMPSSTTFHQRAKEGAYVSGLYLEGAGWDSDNSCLCEPKLMQLMVDMPIIHFKPVPSASSNGAATKKKSQSKDVYSCPLYLFPIRAGTVDRSAFVTCVDLKSGDKTSDHWTKRGTALLMSNSQ</sequence>
<dbReference type="GO" id="GO:0045505">
    <property type="term" value="F:dynein intermediate chain binding"/>
    <property type="evidence" value="ECO:0007669"/>
    <property type="project" value="InterPro"/>
</dbReference>
<dbReference type="InterPro" id="IPR041228">
    <property type="entry name" value="Dynein_C"/>
</dbReference>
<dbReference type="InterPro" id="IPR041658">
    <property type="entry name" value="AAA_lid_11"/>
</dbReference>
<organism evidence="5 6">
    <name type="scientific">Acrasis kona</name>
    <dbReference type="NCBI Taxonomy" id="1008807"/>
    <lineage>
        <taxon>Eukaryota</taxon>
        <taxon>Discoba</taxon>
        <taxon>Heterolobosea</taxon>
        <taxon>Tetramitia</taxon>
        <taxon>Eutetramitia</taxon>
        <taxon>Acrasidae</taxon>
        <taxon>Acrasis</taxon>
    </lineage>
</organism>
<dbReference type="GO" id="GO:0030286">
    <property type="term" value="C:dynein complex"/>
    <property type="evidence" value="ECO:0007669"/>
    <property type="project" value="InterPro"/>
</dbReference>
<feature type="compositionally biased region" description="Basic and acidic residues" evidence="1">
    <location>
        <begin position="343"/>
        <end position="352"/>
    </location>
</feature>
<dbReference type="Gene3D" id="3.10.490.20">
    <property type="match status" value="1"/>
</dbReference>
<dbReference type="InterPro" id="IPR042219">
    <property type="entry name" value="AAA_lid_11_sf"/>
</dbReference>
<feature type="domain" description="Dynein heavy chain AAA lid" evidence="3">
    <location>
        <begin position="167"/>
        <end position="308"/>
    </location>
</feature>
<dbReference type="Gene3D" id="3.40.50.300">
    <property type="entry name" value="P-loop containing nucleotide triphosphate hydrolases"/>
    <property type="match status" value="1"/>
</dbReference>
<feature type="domain" description="Dynein heavy chain C-terminal" evidence="4">
    <location>
        <begin position="316"/>
        <end position="629"/>
    </location>
</feature>
<dbReference type="PANTHER" id="PTHR22878">
    <property type="entry name" value="DYNEIN HEAVY CHAIN 6, AXONEMAL-LIKE-RELATED"/>
    <property type="match status" value="1"/>
</dbReference>
<dbReference type="InterPro" id="IPR027417">
    <property type="entry name" value="P-loop_NTPase"/>
</dbReference>
<reference evidence="5 6" key="1">
    <citation type="submission" date="2024-03" db="EMBL/GenBank/DDBJ databases">
        <title>The Acrasis kona genome and developmental transcriptomes reveal deep origins of eukaryotic multicellular pathways.</title>
        <authorList>
            <person name="Sheikh S."/>
            <person name="Fu C.-J."/>
            <person name="Brown M.W."/>
            <person name="Baldauf S.L."/>
        </authorList>
    </citation>
    <scope>NUCLEOTIDE SEQUENCE [LARGE SCALE GENOMIC DNA]</scope>
    <source>
        <strain evidence="5 6">ATCC MYA-3509</strain>
    </source>
</reference>
<dbReference type="GO" id="GO:0008569">
    <property type="term" value="F:minus-end-directed microtubule motor activity"/>
    <property type="evidence" value="ECO:0007669"/>
    <property type="project" value="InterPro"/>
</dbReference>
<dbReference type="Gene3D" id="1.20.1270.280">
    <property type="match status" value="1"/>
</dbReference>
<dbReference type="Pfam" id="PF18199">
    <property type="entry name" value="Dynein_C"/>
    <property type="match status" value="1"/>
</dbReference>
<dbReference type="AlphaFoldDB" id="A0AAW2Z2T5"/>
<name>A0AAW2Z2T5_9EUKA</name>